<evidence type="ECO:0000313" key="2">
    <source>
        <dbReference type="EMBL" id="CAI9724148.1"/>
    </source>
</evidence>
<dbReference type="EMBL" id="OX597819">
    <property type="protein sequence ID" value="CAI9724148.1"/>
    <property type="molecule type" value="Genomic_DNA"/>
</dbReference>
<proteinExistence type="predicted"/>
<sequence>MIRKQYRKSDCMAALKWQPEGKEQQDALKPYGEGLLTRKEDGKSGETGMEPEQRQKLELDEDIVLQPFVPHGTEKTN</sequence>
<protein>
    <submittedName>
        <fullName evidence="2">Uncharacterized protein</fullName>
    </submittedName>
</protein>
<reference evidence="2" key="1">
    <citation type="submission" date="2023-08" db="EMBL/GenBank/DDBJ databases">
        <authorList>
            <person name="Alioto T."/>
            <person name="Alioto T."/>
            <person name="Gomez Garrido J."/>
        </authorList>
    </citation>
    <scope>NUCLEOTIDE SEQUENCE</scope>
</reference>
<organism evidence="2 3">
    <name type="scientific">Octopus vulgaris</name>
    <name type="common">Common octopus</name>
    <dbReference type="NCBI Taxonomy" id="6645"/>
    <lineage>
        <taxon>Eukaryota</taxon>
        <taxon>Metazoa</taxon>
        <taxon>Spiralia</taxon>
        <taxon>Lophotrochozoa</taxon>
        <taxon>Mollusca</taxon>
        <taxon>Cephalopoda</taxon>
        <taxon>Coleoidea</taxon>
        <taxon>Octopodiformes</taxon>
        <taxon>Octopoda</taxon>
        <taxon>Incirrata</taxon>
        <taxon>Octopodidae</taxon>
        <taxon>Octopus</taxon>
    </lineage>
</organism>
<gene>
    <name evidence="2" type="ORF">OCTVUL_1B000746</name>
</gene>
<feature type="region of interest" description="Disordered" evidence="1">
    <location>
        <begin position="20"/>
        <end position="54"/>
    </location>
</feature>
<name>A0AA36F6L1_OCTVU</name>
<dbReference type="AlphaFoldDB" id="A0AA36F6L1"/>
<keyword evidence="3" id="KW-1185">Reference proteome</keyword>
<accession>A0AA36F6L1</accession>
<evidence type="ECO:0000313" key="3">
    <source>
        <dbReference type="Proteomes" id="UP001162480"/>
    </source>
</evidence>
<evidence type="ECO:0000256" key="1">
    <source>
        <dbReference type="SAM" id="MobiDB-lite"/>
    </source>
</evidence>
<dbReference type="Proteomes" id="UP001162480">
    <property type="component" value="Chromosome 6"/>
</dbReference>